<protein>
    <submittedName>
        <fullName evidence="1">Uncharacterized protein</fullName>
    </submittedName>
</protein>
<name>A0AAX1WDX7_9ENTR</name>
<evidence type="ECO:0000313" key="2">
    <source>
        <dbReference type="Proteomes" id="UP000286098"/>
    </source>
</evidence>
<dbReference type="EMBL" id="NEYZ02000082">
    <property type="protein sequence ID" value="RNT36204.1"/>
    <property type="molecule type" value="Genomic_DNA"/>
</dbReference>
<evidence type="ECO:0000313" key="1">
    <source>
        <dbReference type="EMBL" id="RNT36204.1"/>
    </source>
</evidence>
<dbReference type="AlphaFoldDB" id="A0AAX1WDX7"/>
<dbReference type="Proteomes" id="UP000286098">
    <property type="component" value="Unassembled WGS sequence"/>
</dbReference>
<sequence>MERELTEQEKILADITGCIVGAITAAEQLQGSKKQSVIAQGNEAMGILHKKGYSFAQEDVDYKNPDLPTYIVTNIETGVVLFRMKSVHAPAHRWYTYFTI</sequence>
<comment type="caution">
    <text evidence="1">The sequence shown here is derived from an EMBL/GenBank/DDBJ whole genome shotgun (WGS) entry which is preliminary data.</text>
</comment>
<reference evidence="1 2" key="1">
    <citation type="submission" date="2018-10" db="EMBL/GenBank/DDBJ databases">
        <authorList>
            <person name="Vanduin D."/>
            <person name="Fouts D."/>
            <person name="Wright M."/>
            <person name="Sutton G."/>
            <person name="Nguyen K."/>
            <person name="Kreiswirth B."/>
            <person name="Chen L."/>
            <person name="Rojas L."/>
            <person name="Hujer A."/>
            <person name="Hujer K."/>
            <person name="Bonomo R."/>
            <person name="Adams M."/>
        </authorList>
    </citation>
    <scope>NUCLEOTIDE SEQUENCE [LARGE SCALE GENOMIC DNA]</scope>
    <source>
        <strain evidence="1 2">CRK0054</strain>
    </source>
</reference>
<dbReference type="RefSeq" id="WP_087855207.1">
    <property type="nucleotide sequence ID" value="NZ_CP180118.1"/>
</dbReference>
<accession>A0AAX1WDX7</accession>
<proteinExistence type="predicted"/>
<organism evidence="1 2">
    <name type="scientific">Enterobacter roggenkampii</name>
    <dbReference type="NCBI Taxonomy" id="1812935"/>
    <lineage>
        <taxon>Bacteria</taxon>
        <taxon>Pseudomonadati</taxon>
        <taxon>Pseudomonadota</taxon>
        <taxon>Gammaproteobacteria</taxon>
        <taxon>Enterobacterales</taxon>
        <taxon>Enterobacteriaceae</taxon>
        <taxon>Enterobacter</taxon>
        <taxon>Enterobacter cloacae complex</taxon>
    </lineage>
</organism>
<gene>
    <name evidence="1" type="ORF">B9059_021155</name>
</gene>